<protein>
    <submittedName>
        <fullName evidence="1">Ferritin-like domain-containing protein</fullName>
    </submittedName>
</protein>
<proteinExistence type="predicted"/>
<dbReference type="SUPFAM" id="SSF47240">
    <property type="entry name" value="Ferritin-like"/>
    <property type="match status" value="1"/>
</dbReference>
<dbReference type="Proteomes" id="UP001595752">
    <property type="component" value="Unassembled WGS sequence"/>
</dbReference>
<organism evidence="1 2">
    <name type="scientific">Bacillus songklensis</name>
    <dbReference type="NCBI Taxonomy" id="1069116"/>
    <lineage>
        <taxon>Bacteria</taxon>
        <taxon>Bacillati</taxon>
        <taxon>Bacillota</taxon>
        <taxon>Bacilli</taxon>
        <taxon>Bacillales</taxon>
        <taxon>Bacillaceae</taxon>
        <taxon>Bacillus</taxon>
    </lineage>
</organism>
<accession>A0ABV8B7X0</accession>
<gene>
    <name evidence="1" type="ORF">ACFOU2_23295</name>
</gene>
<keyword evidence="2" id="KW-1185">Reference proteome</keyword>
<dbReference type="EMBL" id="JBHRZT010000072">
    <property type="protein sequence ID" value="MFC3886253.1"/>
    <property type="molecule type" value="Genomic_DNA"/>
</dbReference>
<evidence type="ECO:0000313" key="1">
    <source>
        <dbReference type="EMBL" id="MFC3886253.1"/>
    </source>
</evidence>
<evidence type="ECO:0000313" key="2">
    <source>
        <dbReference type="Proteomes" id="UP001595752"/>
    </source>
</evidence>
<dbReference type="Gene3D" id="6.10.140.1960">
    <property type="match status" value="1"/>
</dbReference>
<comment type="caution">
    <text evidence="1">The sequence shown here is derived from an EMBL/GenBank/DDBJ whole genome shotgun (WGS) entry which is preliminary data.</text>
</comment>
<name>A0ABV8B7X0_9BACI</name>
<reference evidence="2" key="1">
    <citation type="journal article" date="2019" name="Int. J. Syst. Evol. Microbiol.">
        <title>The Global Catalogue of Microorganisms (GCM) 10K type strain sequencing project: providing services to taxonomists for standard genome sequencing and annotation.</title>
        <authorList>
            <consortium name="The Broad Institute Genomics Platform"/>
            <consortium name="The Broad Institute Genome Sequencing Center for Infectious Disease"/>
            <person name="Wu L."/>
            <person name="Ma J."/>
        </authorList>
    </citation>
    <scope>NUCLEOTIDE SEQUENCE [LARGE SCALE GENOMIC DNA]</scope>
    <source>
        <strain evidence="2">CCUG 61889</strain>
    </source>
</reference>
<dbReference type="InterPro" id="IPR009078">
    <property type="entry name" value="Ferritin-like_SF"/>
</dbReference>
<sequence length="126" mass="15126">MEEVNAVWRIIMLDEKKHYGMFLTLLRKYDPVQYQTYLYYKDTQFVKEPMQIYKPNYDKQLILNNVRNDLKGELETAVLYDQYAAEISIPDVKHVFAVISRDEKYHVEHLTKLLISYDPDPYNGLK</sequence>